<proteinExistence type="predicted"/>
<evidence type="ECO:0000313" key="2">
    <source>
        <dbReference type="Proteomes" id="UP000331127"/>
    </source>
</evidence>
<keyword evidence="2" id="KW-1185">Reference proteome</keyword>
<reference evidence="1 2" key="1">
    <citation type="submission" date="2019-10" db="EMBL/GenBank/DDBJ databases">
        <title>Whole genome shotgun sequence of Acrocarpospora macrocephala NBRC 16266.</title>
        <authorList>
            <person name="Ichikawa N."/>
            <person name="Kimura A."/>
            <person name="Kitahashi Y."/>
            <person name="Komaki H."/>
            <person name="Oguchi A."/>
        </authorList>
    </citation>
    <scope>NUCLEOTIDE SEQUENCE [LARGE SCALE GENOMIC DNA]</scope>
    <source>
        <strain evidence="1 2">NBRC 16266</strain>
    </source>
</reference>
<organism evidence="1 2">
    <name type="scientific">Acrocarpospora macrocephala</name>
    <dbReference type="NCBI Taxonomy" id="150177"/>
    <lineage>
        <taxon>Bacteria</taxon>
        <taxon>Bacillati</taxon>
        <taxon>Actinomycetota</taxon>
        <taxon>Actinomycetes</taxon>
        <taxon>Streptosporangiales</taxon>
        <taxon>Streptosporangiaceae</taxon>
        <taxon>Acrocarpospora</taxon>
    </lineage>
</organism>
<sequence>MIEPARRAAGSTKHNELNLRARHPLLASYALLSINPLNSQNAALPANLLSRLSGQRAGVASGMNVRMKAEQAHLRLAHVYEARPRYVEKILVMDANLSL</sequence>
<gene>
    <name evidence="1" type="ORF">Amac_011810</name>
</gene>
<comment type="caution">
    <text evidence="1">The sequence shown here is derived from an EMBL/GenBank/DDBJ whole genome shotgun (WGS) entry which is preliminary data.</text>
</comment>
<protein>
    <submittedName>
        <fullName evidence="1">Uncharacterized protein</fullName>
    </submittedName>
</protein>
<dbReference type="AlphaFoldDB" id="A0A5M3WFS9"/>
<dbReference type="EMBL" id="BLAE01000006">
    <property type="protein sequence ID" value="GES07586.1"/>
    <property type="molecule type" value="Genomic_DNA"/>
</dbReference>
<evidence type="ECO:0000313" key="1">
    <source>
        <dbReference type="EMBL" id="GES07586.1"/>
    </source>
</evidence>
<dbReference type="Proteomes" id="UP000331127">
    <property type="component" value="Unassembled WGS sequence"/>
</dbReference>
<accession>A0A5M3WFS9</accession>
<name>A0A5M3WFS9_9ACTN</name>